<feature type="region of interest" description="Disordered" evidence="2">
    <location>
        <begin position="597"/>
        <end position="626"/>
    </location>
</feature>
<feature type="coiled-coil region" evidence="1">
    <location>
        <begin position="62"/>
        <end position="138"/>
    </location>
</feature>
<reference evidence="3" key="1">
    <citation type="submission" date="2022-07" db="EMBL/GenBank/DDBJ databases">
        <title>Genome Sequence of Physisporinus lineatus.</title>
        <authorList>
            <person name="Buettner E."/>
        </authorList>
    </citation>
    <scope>NUCLEOTIDE SEQUENCE</scope>
    <source>
        <strain evidence="3">VT162</strain>
    </source>
</reference>
<feature type="compositionally biased region" description="Basic residues" evidence="2">
    <location>
        <begin position="363"/>
        <end position="381"/>
    </location>
</feature>
<feature type="compositionally biased region" description="Low complexity" evidence="2">
    <location>
        <begin position="1"/>
        <end position="25"/>
    </location>
</feature>
<feature type="compositionally biased region" description="Polar residues" evidence="2">
    <location>
        <begin position="181"/>
        <end position="191"/>
    </location>
</feature>
<protein>
    <submittedName>
        <fullName evidence="3">Uncharacterized protein</fullName>
    </submittedName>
</protein>
<comment type="caution">
    <text evidence="3">The sequence shown here is derived from an EMBL/GenBank/DDBJ whole genome shotgun (WGS) entry which is preliminary data.</text>
</comment>
<accession>A0AAD5Y865</accession>
<keyword evidence="4" id="KW-1185">Reference proteome</keyword>
<name>A0AAD5Y865_9APHY</name>
<keyword evidence="1" id="KW-0175">Coiled coil</keyword>
<feature type="compositionally biased region" description="Basic and acidic residues" evidence="2">
    <location>
        <begin position="603"/>
        <end position="614"/>
    </location>
</feature>
<feature type="region of interest" description="Disordered" evidence="2">
    <location>
        <begin position="281"/>
        <end position="300"/>
    </location>
</feature>
<feature type="region of interest" description="Disordered" evidence="2">
    <location>
        <begin position="1"/>
        <end position="32"/>
    </location>
</feature>
<feature type="region of interest" description="Disordered" evidence="2">
    <location>
        <begin position="309"/>
        <end position="576"/>
    </location>
</feature>
<evidence type="ECO:0000256" key="2">
    <source>
        <dbReference type="SAM" id="MobiDB-lite"/>
    </source>
</evidence>
<feature type="compositionally biased region" description="Polar residues" evidence="2">
    <location>
        <begin position="443"/>
        <end position="454"/>
    </location>
</feature>
<evidence type="ECO:0000256" key="1">
    <source>
        <dbReference type="SAM" id="Coils"/>
    </source>
</evidence>
<feature type="compositionally biased region" description="Pro residues" evidence="2">
    <location>
        <begin position="338"/>
        <end position="350"/>
    </location>
</feature>
<feature type="compositionally biased region" description="Low complexity" evidence="2">
    <location>
        <begin position="351"/>
        <end position="362"/>
    </location>
</feature>
<dbReference type="PANTHER" id="PTHR48125:SF12">
    <property type="entry name" value="AT HOOK TRANSCRIPTION FACTOR FAMILY-RELATED"/>
    <property type="match status" value="1"/>
</dbReference>
<feature type="region of interest" description="Disordered" evidence="2">
    <location>
        <begin position="176"/>
        <end position="204"/>
    </location>
</feature>
<dbReference type="EMBL" id="JANAWD010001061">
    <property type="protein sequence ID" value="KAJ3474442.1"/>
    <property type="molecule type" value="Genomic_DNA"/>
</dbReference>
<feature type="compositionally biased region" description="Polar residues" evidence="2">
    <location>
        <begin position="281"/>
        <end position="291"/>
    </location>
</feature>
<dbReference type="PANTHER" id="PTHR48125">
    <property type="entry name" value="LP07818P1"/>
    <property type="match status" value="1"/>
</dbReference>
<proteinExistence type="predicted"/>
<feature type="compositionally biased region" description="Low complexity" evidence="2">
    <location>
        <begin position="455"/>
        <end position="473"/>
    </location>
</feature>
<feature type="compositionally biased region" description="Polar residues" evidence="2">
    <location>
        <begin position="501"/>
        <end position="516"/>
    </location>
</feature>
<feature type="compositionally biased region" description="Low complexity" evidence="2">
    <location>
        <begin position="382"/>
        <end position="398"/>
    </location>
</feature>
<feature type="compositionally biased region" description="Pro residues" evidence="2">
    <location>
        <begin position="399"/>
        <end position="412"/>
    </location>
</feature>
<sequence>MDPSSTLNSDTPNSSTSTNETRPNSKWVAPPDPITTLSGVTAILASSFNGILKENGYSPGCLVDLKNQVAIANEEIKVLKEENKSLARQLHAQKERCKSLEMIHTTSHTAHSSIQTKLEESTKEISSLRTENSELFTQRRDAHSHVHRLKYEARILAEELMRHNIPLPPIQYVPPDKVVPSNGQASASATRQLPPGQDPRAIPQRRATHPLPQQQIPQYLPFQQQQRYQSQPQPDQPLFRDPPPGRQQYVSPQGTAYGMQPNAPPYQARNVVNPAELPQQVRRTSLPSNTGPMDPRRFGIDPIHTARLSHSAQSSPGTTPISPGVPVSFLMQQNQGPPHQPQPQPYPHPQTHPQTQSQSHSHPQSHPHPQPHPHPYPHSHPHSQPQSHPQSHSQTPPQSSYPPIFPRPPQQIQPPSRTFNSPNVIDLTQDDDAPKKKRRLEESQQPSSFPNQGYQSQPHSPQQPLSHPQQRPPYLDRSSPSYPPHMIQQRPANPPLHSPRHLQSTQLSSFPSLRATQSPQSQASSPSAPPPYSPAKSEQSLPSPRPSERHSAEPPRPSPLSSEPPTPIEPDHTPKVTLSKEELVVFAIQKAFVKVTGGGDNELCNRHEHSDPSDPNRPPSPVPINYTGSIEELVKHCEAEHPAGWEALLSEDIE</sequence>
<dbReference type="AlphaFoldDB" id="A0AAD5Y865"/>
<feature type="compositionally biased region" description="Pro residues" evidence="2">
    <location>
        <begin position="554"/>
        <end position="568"/>
    </location>
</feature>
<feature type="compositionally biased region" description="Low complexity" evidence="2">
    <location>
        <begin position="223"/>
        <end position="237"/>
    </location>
</feature>
<feature type="compositionally biased region" description="Polar residues" evidence="2">
    <location>
        <begin position="309"/>
        <end position="321"/>
    </location>
</feature>
<evidence type="ECO:0000313" key="4">
    <source>
        <dbReference type="Proteomes" id="UP001212997"/>
    </source>
</evidence>
<feature type="compositionally biased region" description="Low complexity" evidence="2">
    <location>
        <begin position="517"/>
        <end position="526"/>
    </location>
</feature>
<gene>
    <name evidence="3" type="ORF">NLI96_g12456</name>
</gene>
<dbReference type="Proteomes" id="UP001212997">
    <property type="component" value="Unassembled WGS sequence"/>
</dbReference>
<organism evidence="3 4">
    <name type="scientific">Meripilus lineatus</name>
    <dbReference type="NCBI Taxonomy" id="2056292"/>
    <lineage>
        <taxon>Eukaryota</taxon>
        <taxon>Fungi</taxon>
        <taxon>Dikarya</taxon>
        <taxon>Basidiomycota</taxon>
        <taxon>Agaricomycotina</taxon>
        <taxon>Agaricomycetes</taxon>
        <taxon>Polyporales</taxon>
        <taxon>Meripilaceae</taxon>
        <taxon>Meripilus</taxon>
    </lineage>
</organism>
<feature type="region of interest" description="Disordered" evidence="2">
    <location>
        <begin position="223"/>
        <end position="265"/>
    </location>
</feature>
<evidence type="ECO:0000313" key="3">
    <source>
        <dbReference type="EMBL" id="KAJ3474442.1"/>
    </source>
</evidence>